<keyword evidence="4" id="KW-1185">Reference proteome</keyword>
<proteinExistence type="predicted"/>
<dbReference type="InterPro" id="IPR001680">
    <property type="entry name" value="WD40_rpt"/>
</dbReference>
<dbReference type="PANTHER" id="PTHR43991">
    <property type="entry name" value="WD REPEAT PROTEIN (AFU_ORTHOLOGUE AFUA_8G05640)-RELATED"/>
    <property type="match status" value="1"/>
</dbReference>
<comment type="caution">
    <text evidence="3">The sequence shown here is derived from an EMBL/GenBank/DDBJ whole genome shotgun (WGS) entry which is preliminary data.</text>
</comment>
<keyword evidence="1" id="KW-0853">WD repeat</keyword>
<reference evidence="3 4" key="1">
    <citation type="submission" date="2015-08" db="EMBL/GenBank/DDBJ databases">
        <title>Emmonsia species relationships and genome sequence.</title>
        <authorList>
            <person name="Cuomo C.A."/>
            <person name="Schwartz I.S."/>
            <person name="Kenyon C."/>
            <person name="De Hoog G.S."/>
            <person name="Govender N.P."/>
            <person name="Botha A."/>
            <person name="Moreno L."/>
            <person name="De Vries M."/>
            <person name="Munoz J.F."/>
            <person name="Stielow J.B."/>
        </authorList>
    </citation>
    <scope>NUCLEOTIDE SEQUENCE [LARGE SCALE GENOMIC DNA]</scope>
    <source>
        <strain evidence="3 4">EI222</strain>
    </source>
</reference>
<sequence>MTITVDESDGVYDQTNPTLVQTTEVMTDPSLPDGNKQEDSANQSTAMDQQEAHSNPGRGSLPGGVLGETSTFSHDGDPGSLDGPVSLPSLPLLNLNSPIRPTDHDTHEVSYSLDQSLPSPFATQYEPQQVTSDSQISGSQPDQLSTSGQIPPLLDTFSPPAGIENETTDDIFPVSYVTNVGQSTFGSQIGAASFFTEGSGSTVSAPLNHPANGSTGPIYPEDSPHALESTDDEMDSISGEPVLHYDYGYYDYEEDPAFRSNLIEESELSRFSDDRLPGMSSSLGSTGSVYDDFCSENDTEKFYITDDELSWCDPTEYNNTRSTVGNDFHDSGSHHDQPSTFAAGGHSQPLSFTNLDNINGLNVTFNTDADDDDSLDLGEFTQLESMDLHFISPPSTLFLPLNVQALGKAQRIIHRAFDNMKSFEYPSGPFINQPRELYPNADSIMLQAVSNFFSQFSIFATPSKGTFLVRDAHNALFVNDTTITFLSGLEMTDTLKTHDHTQDSPHFVFCQSLPWPRISASPQVTPPNQRLTAVTPPGGLLTEDQYTYIHGPSEQSIYFVPPSLVLKYFNSHIASVLLAAPLAPCEGHTYTLADGLEIPAFEKNLSIDMFIKQWLIRSKIPPQQLALKDRPHVPISDAAANVSYWPRPQRITRPENHQFKAYDIQKIPWQKKMNVRRSDARILRDSWYKGYRNLVFNPHGYSKRLPETEEFFKAKTMYTKYKASMSHFQLRNLMSVTSSNTVQYAHRSKIYSVTPFHKQKNCLIDLSHTSKSATFFEPVKISIMKAKHGVTIVGGFCGEYAMRGDVTDYSTVDGYITKSQNGITNHIDIVKHRTSRSPQAIIASNDQHLRVLDCETNKVVQRHKFARAINCTDTSLDGRLRVIVGDAREAWIIDSESGKPVQPLSGHQDFGFACVWSPDMLHVATSNQDGTVNVWDARMWRVLQFIESDVAGYRSLRYSPVGGGPRTLLMCEPADRIAIVNAQTYQTRQVHDFFGEIGGADYTPDGGRIWVANMDYAFGGLMEFDRCQWGQEFGIGRTKKRHIEERLDTYYPDLPNEWLPEADLDDDERCMLGPGERKLRYRRLMSNREHADLLRL</sequence>
<dbReference type="EMBL" id="LGTZ01000300">
    <property type="protein sequence ID" value="OJD25915.1"/>
    <property type="molecule type" value="Genomic_DNA"/>
</dbReference>
<name>A0A1J9R0F4_9EURO</name>
<feature type="compositionally biased region" description="Polar residues" evidence="2">
    <location>
        <begin position="126"/>
        <end position="149"/>
    </location>
</feature>
<feature type="region of interest" description="Disordered" evidence="2">
    <location>
        <begin position="126"/>
        <end position="167"/>
    </location>
</feature>
<feature type="compositionally biased region" description="Acidic residues" evidence="2">
    <location>
        <begin position="1"/>
        <end position="10"/>
    </location>
</feature>
<feature type="compositionally biased region" description="Low complexity" evidence="2">
    <location>
        <begin position="78"/>
        <end position="98"/>
    </location>
</feature>
<dbReference type="AlphaFoldDB" id="A0A1J9R0F4"/>
<feature type="repeat" description="WD" evidence="1">
    <location>
        <begin position="904"/>
        <end position="936"/>
    </location>
</feature>
<dbReference type="Gene3D" id="2.130.10.10">
    <property type="entry name" value="YVTN repeat-like/Quinoprotein amine dehydrogenase"/>
    <property type="match status" value="1"/>
</dbReference>
<dbReference type="InterPro" id="IPR036322">
    <property type="entry name" value="WD40_repeat_dom_sf"/>
</dbReference>
<dbReference type="SMART" id="SM00320">
    <property type="entry name" value="WD40"/>
    <property type="match status" value="1"/>
</dbReference>
<gene>
    <name evidence="3" type="ORF">ACJ73_02713</name>
</gene>
<dbReference type="PANTHER" id="PTHR43991:SF12">
    <property type="entry name" value="WD REPEAT PROTEIN (AFU_ORTHOLOGUE AFUA_8G05640)"/>
    <property type="match status" value="1"/>
</dbReference>
<evidence type="ECO:0000256" key="1">
    <source>
        <dbReference type="PROSITE-ProRule" id="PRU00221"/>
    </source>
</evidence>
<feature type="region of interest" description="Disordered" evidence="2">
    <location>
        <begin position="210"/>
        <end position="233"/>
    </location>
</feature>
<dbReference type="STRING" id="1658174.A0A1J9R0F4"/>
<dbReference type="Proteomes" id="UP000242791">
    <property type="component" value="Unassembled WGS sequence"/>
</dbReference>
<feature type="compositionally biased region" description="Polar residues" evidence="2">
    <location>
        <begin position="13"/>
        <end position="25"/>
    </location>
</feature>
<protein>
    <submittedName>
        <fullName evidence="3">Uncharacterized protein</fullName>
    </submittedName>
</protein>
<evidence type="ECO:0000256" key="2">
    <source>
        <dbReference type="SAM" id="MobiDB-lite"/>
    </source>
</evidence>
<dbReference type="VEuPathDB" id="FungiDB:ACJ73_02713"/>
<organism evidence="3 4">
    <name type="scientific">Blastomyces percursus</name>
    <dbReference type="NCBI Taxonomy" id="1658174"/>
    <lineage>
        <taxon>Eukaryota</taxon>
        <taxon>Fungi</taxon>
        <taxon>Dikarya</taxon>
        <taxon>Ascomycota</taxon>
        <taxon>Pezizomycotina</taxon>
        <taxon>Eurotiomycetes</taxon>
        <taxon>Eurotiomycetidae</taxon>
        <taxon>Onygenales</taxon>
        <taxon>Ajellomycetaceae</taxon>
        <taxon>Blastomyces</taxon>
    </lineage>
</organism>
<dbReference type="PROSITE" id="PS50294">
    <property type="entry name" value="WD_REPEATS_REGION"/>
    <property type="match status" value="1"/>
</dbReference>
<evidence type="ECO:0000313" key="3">
    <source>
        <dbReference type="EMBL" id="OJD25915.1"/>
    </source>
</evidence>
<accession>A0A1J9R0F4</accession>
<dbReference type="InterPro" id="IPR015943">
    <property type="entry name" value="WD40/YVTN_repeat-like_dom_sf"/>
</dbReference>
<dbReference type="SUPFAM" id="SSF50978">
    <property type="entry name" value="WD40 repeat-like"/>
    <property type="match status" value="1"/>
</dbReference>
<evidence type="ECO:0000313" key="4">
    <source>
        <dbReference type="Proteomes" id="UP000242791"/>
    </source>
</evidence>
<dbReference type="OrthoDB" id="20669at2759"/>
<dbReference type="PROSITE" id="PS50082">
    <property type="entry name" value="WD_REPEATS_2"/>
    <property type="match status" value="1"/>
</dbReference>
<feature type="region of interest" description="Disordered" evidence="2">
    <location>
        <begin position="1"/>
        <end position="112"/>
    </location>
</feature>